<organism evidence="1 2">
    <name type="scientific">Paramuricea clavata</name>
    <name type="common">Red gorgonian</name>
    <name type="synonym">Violescent sea-whip</name>
    <dbReference type="NCBI Taxonomy" id="317549"/>
    <lineage>
        <taxon>Eukaryota</taxon>
        <taxon>Metazoa</taxon>
        <taxon>Cnidaria</taxon>
        <taxon>Anthozoa</taxon>
        <taxon>Octocorallia</taxon>
        <taxon>Malacalcyonacea</taxon>
        <taxon>Plexauridae</taxon>
        <taxon>Paramuricea</taxon>
    </lineage>
</organism>
<dbReference type="InterPro" id="IPR006571">
    <property type="entry name" value="TLDc_dom"/>
</dbReference>
<dbReference type="PROSITE" id="PS51886">
    <property type="entry name" value="TLDC"/>
    <property type="match status" value="1"/>
</dbReference>
<name>A0A7D9L966_PARCT</name>
<accession>A0A7D9L966</accession>
<dbReference type="OrthoDB" id="25620at2759"/>
<protein>
    <submittedName>
        <fullName evidence="1">Uncharacterized protein</fullName>
    </submittedName>
</protein>
<dbReference type="Pfam" id="PF07534">
    <property type="entry name" value="TLD"/>
    <property type="match status" value="1"/>
</dbReference>
<comment type="caution">
    <text evidence="1">The sequence shown here is derived from an EMBL/GenBank/DDBJ whole genome shotgun (WGS) entry which is preliminary data.</text>
</comment>
<dbReference type="Proteomes" id="UP001152795">
    <property type="component" value="Unassembled WGS sequence"/>
</dbReference>
<gene>
    <name evidence="1" type="ORF">PACLA_8A082550</name>
</gene>
<sequence>MCIIQTFYHLFALKAFCDVTTDGGGFILVAKKDDPVTWTVPSSNETVDPHGKPHWSSIFGKVKMLDIRFQISTTSKFENTKAHWSFRLTSKRPFGELLVRNFGGCTRDNPGIGDIAFVKDLQTGKVVNKNFRCSVFSGHVSSLIGWGKMNKCLQQPCSLGFAYFPGLKNLRLEDSGSYSYSAHGNSTNSGILHSSSAFVGCSHKKCCACYGPKGGNKNYCLTNCTSINGGIVKKKVHVWIWIRSSIPTRAWRKCVEYIVTDKNGKKETYSVDEETGIRREGSCAYSDEIKKNGAVLVVPNEDAVKKIPSAPGLLLYRPDKEILSVRGAKDWKKIAMHNEVKYQQQLLNQQENRTEEKLEKQKESLEKKIIIAQIELEKKLKNEQLQQEKLEKQLNGSIIQRKALEKELEKLEKRFNNTFEVLFMDSKILRGKSIYIIQLSQWVLSASSWLCYRATRDGWSSHTFHSKCDNKGATVTIIRVGSYIFGGYSDASWGGKTAFTK</sequence>
<evidence type="ECO:0000313" key="1">
    <source>
        <dbReference type="EMBL" id="CAB4029528.1"/>
    </source>
</evidence>
<proteinExistence type="predicted"/>
<keyword evidence="2" id="KW-1185">Reference proteome</keyword>
<evidence type="ECO:0000313" key="2">
    <source>
        <dbReference type="Proteomes" id="UP001152795"/>
    </source>
</evidence>
<reference evidence="1" key="1">
    <citation type="submission" date="2020-04" db="EMBL/GenBank/DDBJ databases">
        <authorList>
            <person name="Alioto T."/>
            <person name="Alioto T."/>
            <person name="Gomez Garrido J."/>
        </authorList>
    </citation>
    <scope>NUCLEOTIDE SEQUENCE</scope>
    <source>
        <strain evidence="1">A484AB</strain>
    </source>
</reference>
<dbReference type="AlphaFoldDB" id="A0A7D9L966"/>
<dbReference type="EMBL" id="CACRXK020016231">
    <property type="protein sequence ID" value="CAB4029528.1"/>
    <property type="molecule type" value="Genomic_DNA"/>
</dbReference>